<proteinExistence type="inferred from homology"/>
<keyword evidence="4" id="KW-1185">Reference proteome</keyword>
<comment type="caution">
    <text evidence="3">The sequence shown here is derived from an EMBL/GenBank/DDBJ whole genome shotgun (WGS) entry which is preliminary data.</text>
</comment>
<evidence type="ECO:0000313" key="4">
    <source>
        <dbReference type="Proteomes" id="UP000475385"/>
    </source>
</evidence>
<dbReference type="Proteomes" id="UP000475385">
    <property type="component" value="Unassembled WGS sequence"/>
</dbReference>
<accession>A0A6M1LMX4</accession>
<protein>
    <submittedName>
        <fullName evidence="3">Tripartite tricarboxylate transporter substrate binding protein</fullName>
    </submittedName>
</protein>
<keyword evidence="2" id="KW-0732">Signal</keyword>
<comment type="similarity">
    <text evidence="1">Belongs to the UPF0065 (bug) family.</text>
</comment>
<dbReference type="PANTHER" id="PTHR42928">
    <property type="entry name" value="TRICARBOXYLATE-BINDING PROTEIN"/>
    <property type="match status" value="1"/>
</dbReference>
<feature type="chain" id="PRO_5027066315" evidence="2">
    <location>
        <begin position="20"/>
        <end position="324"/>
    </location>
</feature>
<dbReference type="AlphaFoldDB" id="A0A6M1LMX4"/>
<gene>
    <name evidence="3" type="ORF">G3576_16155</name>
</gene>
<dbReference type="RefSeq" id="WP_164695464.1">
    <property type="nucleotide sequence ID" value="NZ_JAAIKB010000006.1"/>
</dbReference>
<dbReference type="PIRSF" id="PIRSF017082">
    <property type="entry name" value="YflP"/>
    <property type="match status" value="1"/>
</dbReference>
<dbReference type="SUPFAM" id="SSF53850">
    <property type="entry name" value="Periplasmic binding protein-like II"/>
    <property type="match status" value="1"/>
</dbReference>
<dbReference type="EMBL" id="JAAIKB010000006">
    <property type="protein sequence ID" value="NGM21557.1"/>
    <property type="molecule type" value="Genomic_DNA"/>
</dbReference>
<name>A0A6M1LMX4_9PROT</name>
<evidence type="ECO:0000256" key="1">
    <source>
        <dbReference type="ARBA" id="ARBA00006987"/>
    </source>
</evidence>
<evidence type="ECO:0000256" key="2">
    <source>
        <dbReference type="SAM" id="SignalP"/>
    </source>
</evidence>
<feature type="signal peptide" evidence="2">
    <location>
        <begin position="1"/>
        <end position="19"/>
    </location>
</feature>
<organism evidence="3 4">
    <name type="scientific">Falsiroseomonas algicola</name>
    <dbReference type="NCBI Taxonomy" id="2716930"/>
    <lineage>
        <taxon>Bacteria</taxon>
        <taxon>Pseudomonadati</taxon>
        <taxon>Pseudomonadota</taxon>
        <taxon>Alphaproteobacteria</taxon>
        <taxon>Acetobacterales</taxon>
        <taxon>Roseomonadaceae</taxon>
        <taxon>Falsiroseomonas</taxon>
    </lineage>
</organism>
<dbReference type="Gene3D" id="3.40.190.150">
    <property type="entry name" value="Bordetella uptake gene, domain 1"/>
    <property type="match status" value="1"/>
</dbReference>
<reference evidence="3 4" key="2">
    <citation type="submission" date="2020-03" db="EMBL/GenBank/DDBJ databases">
        <title>Roseomonas stagni sp. nov., isolated from pond water in Japan.</title>
        <authorList>
            <person name="Furuhata K."/>
            <person name="Miyamoto H."/>
            <person name="Goto K."/>
        </authorList>
    </citation>
    <scope>NUCLEOTIDE SEQUENCE [LARGE SCALE GENOMIC DNA]</scope>
    <source>
        <strain evidence="3 4">PeD5</strain>
    </source>
</reference>
<dbReference type="Pfam" id="PF03401">
    <property type="entry name" value="TctC"/>
    <property type="match status" value="1"/>
</dbReference>
<dbReference type="CDD" id="cd13578">
    <property type="entry name" value="PBP2_Bug27"/>
    <property type="match status" value="1"/>
</dbReference>
<dbReference type="PANTHER" id="PTHR42928:SF5">
    <property type="entry name" value="BLR1237 PROTEIN"/>
    <property type="match status" value="1"/>
</dbReference>
<reference evidence="3 4" key="1">
    <citation type="submission" date="2020-02" db="EMBL/GenBank/DDBJ databases">
        <authorList>
            <person name="Kim H.M."/>
            <person name="Jeon C.O."/>
        </authorList>
    </citation>
    <scope>NUCLEOTIDE SEQUENCE [LARGE SCALE GENOMIC DNA]</scope>
    <source>
        <strain evidence="3 4">PeD5</strain>
    </source>
</reference>
<evidence type="ECO:0000313" key="3">
    <source>
        <dbReference type="EMBL" id="NGM21557.1"/>
    </source>
</evidence>
<dbReference type="InterPro" id="IPR005064">
    <property type="entry name" value="BUG"/>
</dbReference>
<dbReference type="InterPro" id="IPR042100">
    <property type="entry name" value="Bug_dom1"/>
</dbReference>
<sequence>MRRRHLLAAPLLLPAVARAQAPGAPPWAPNRSLRIIVPQAPGGTADTLARLVAVPLGTAYGQAVVVENRPGGNQSVGAIAVAQSPPDGHTMLYAPPGVQILNPLMMRSVPYDAFNDFTPIIALMRAPKLLVVRADSPVRSTAELIALAKARPGQLTYCSAGIGSAGHLAAALFSQMAGIEMLHVPYRGTAPGVQDLLAGRIDLTLDTAAALLPLVREGRLRALAVSTRDRAEAAPDLPPIAETLPGFHDASFNYLLAPGRTPPEITASLNTTLDRVLKDPAIRARFATLGAEALGGTREELAAMVQEEIARWRGVITAQGITLE</sequence>
<dbReference type="Gene3D" id="3.40.190.10">
    <property type="entry name" value="Periplasmic binding protein-like II"/>
    <property type="match status" value="1"/>
</dbReference>